<dbReference type="OrthoDB" id="8444801at2"/>
<dbReference type="EMBL" id="AMXF01000041">
    <property type="protein sequence ID" value="ENO97584.1"/>
    <property type="molecule type" value="Genomic_DNA"/>
</dbReference>
<evidence type="ECO:0000313" key="2">
    <source>
        <dbReference type="EMBL" id="ENO97584.1"/>
    </source>
</evidence>
<accession>N6ZZL5</accession>
<dbReference type="InterPro" id="IPR053550">
    <property type="entry name" value="CD-NTase"/>
</dbReference>
<dbReference type="CDD" id="cd05400">
    <property type="entry name" value="NT_2-5OAS_ClassI-CCAase"/>
    <property type="match status" value="1"/>
</dbReference>
<protein>
    <recommendedName>
        <fullName evidence="4">Nucleotidyltransferase</fullName>
    </recommendedName>
</protein>
<dbReference type="InterPro" id="IPR006116">
    <property type="entry name" value="NT_2-5OAS_ClassI-CCAase"/>
</dbReference>
<proteinExistence type="predicted"/>
<evidence type="ECO:0000313" key="3">
    <source>
        <dbReference type="Proteomes" id="UP000013047"/>
    </source>
</evidence>
<evidence type="ECO:0008006" key="4">
    <source>
        <dbReference type="Google" id="ProtNLM"/>
    </source>
</evidence>
<dbReference type="Gene3D" id="3.30.460.10">
    <property type="entry name" value="Beta Polymerase, domain 2"/>
    <property type="match status" value="1"/>
</dbReference>
<dbReference type="Pfam" id="PF18144">
    <property type="entry name" value="SMODS"/>
    <property type="match status" value="1"/>
</dbReference>
<keyword evidence="1" id="KW-0051">Antiviral defense</keyword>
<dbReference type="NCBIfam" id="NF041117">
    <property type="entry name" value="CBASS_cyclase_b"/>
    <property type="match status" value="1"/>
</dbReference>
<dbReference type="AlphaFoldDB" id="N6ZZL5"/>
<keyword evidence="3" id="KW-1185">Reference proteome</keyword>
<sequence length="313" mass="33660">MGGSGGGSTFRYRSPEELRDAVRKAEDDSSVKQFEVELAGTLSELLGAYNSRDAQAVRERLSDIRAALQDEIEGTFDSLFGGSVAKHTYVDGLSDIDSLILLNDSDLENHSPQRALEKMTTIIKAAMPASATVTHGQMAVTVDYGDGMVVQLLPAIRGADGHLHVPSSRRDAWSQINPMAFRDVLSARNAACGGKLVPTIKLAKAINGELPEGQRLSGYHMESLAIAAFRSYAGEKTTSAMLPTFFDRARDLVLSPMKDSTGQSVHVDSYLGPANSPERQAASHLLGRLARRMRNATAAGSVAQWKALFGLEP</sequence>
<dbReference type="InterPro" id="IPR043519">
    <property type="entry name" value="NT_sf"/>
</dbReference>
<name>N6ZZL5_9RHOO</name>
<dbReference type="RefSeq" id="WP_004360167.1">
    <property type="nucleotide sequence ID" value="NZ_AMXF01000041.1"/>
</dbReference>
<gene>
    <name evidence="2" type="ORF">C667_08273</name>
</gene>
<reference evidence="2 3" key="1">
    <citation type="submission" date="2012-09" db="EMBL/GenBank/DDBJ databases">
        <title>Draft Genome Sequences of 6 Strains from Genus Thauera.</title>
        <authorList>
            <person name="Liu B."/>
            <person name="Shapleigh J.P."/>
            <person name="Frostegard A.H."/>
        </authorList>
    </citation>
    <scope>NUCLEOTIDE SEQUENCE [LARGE SCALE GENOMIC DNA]</scope>
    <source>
        <strain evidence="2 3">B4P</strain>
    </source>
</reference>
<organism evidence="2 3">
    <name type="scientific">Thauera phenylacetica B4P</name>
    <dbReference type="NCBI Taxonomy" id="1234382"/>
    <lineage>
        <taxon>Bacteria</taxon>
        <taxon>Pseudomonadati</taxon>
        <taxon>Pseudomonadota</taxon>
        <taxon>Betaproteobacteria</taxon>
        <taxon>Rhodocyclales</taxon>
        <taxon>Zoogloeaceae</taxon>
        <taxon>Thauera</taxon>
    </lineage>
</organism>
<dbReference type="GO" id="GO:0051607">
    <property type="term" value="P:defense response to virus"/>
    <property type="evidence" value="ECO:0007669"/>
    <property type="project" value="UniProtKB-KW"/>
</dbReference>
<comment type="caution">
    <text evidence="2">The sequence shown here is derived from an EMBL/GenBank/DDBJ whole genome shotgun (WGS) entry which is preliminary data.</text>
</comment>
<dbReference type="SUPFAM" id="SSF81301">
    <property type="entry name" value="Nucleotidyltransferase"/>
    <property type="match status" value="1"/>
</dbReference>
<dbReference type="Proteomes" id="UP000013047">
    <property type="component" value="Unassembled WGS sequence"/>
</dbReference>
<evidence type="ECO:0000256" key="1">
    <source>
        <dbReference type="ARBA" id="ARBA00023118"/>
    </source>
</evidence>
<dbReference type="GO" id="GO:0016779">
    <property type="term" value="F:nucleotidyltransferase activity"/>
    <property type="evidence" value="ECO:0007669"/>
    <property type="project" value="InterPro"/>
</dbReference>